<dbReference type="InterPro" id="IPR001128">
    <property type="entry name" value="Cyt_P450"/>
</dbReference>
<comment type="subcellular location">
    <subcellularLocation>
        <location evidence="2">Endoplasmic reticulum membrane</location>
    </subcellularLocation>
</comment>
<evidence type="ECO:0000256" key="9">
    <source>
        <dbReference type="PIRSR" id="PIRSR602401-1"/>
    </source>
</evidence>
<keyword evidence="9 10" id="KW-0479">Metal-binding</keyword>
<keyword evidence="5" id="KW-0256">Endoplasmic reticulum</keyword>
<sequence length="315" mass="36500">MLTPAFHFRILEDFLPVMNEHSVVFNDLLKQHVGKPEGVDIVPSVTRCTLDVICGEVIKDRKKMLLEHQAASDQKDGASEDEYLHVSGCRRAFLDLLLLQHFKDPSFTEEDIREEVDTFTFEGHDTTAVGISWTLYLLGLHQDVQQKVYEELEEIFGDDRERDATMEDIKRMKYLECAIKEAQRLFPSVPLVGRLLQEDWTYDGCIVPKGTVCTVFIYALHRDPGEFPKPEEYIPERFLPENSVGRHPFAYVPFSAGYRNCIGQKFASMEMKTLVSRVLRNYKLESMYHRDKIQTVAELVLRARNGLRIRLIPRE</sequence>
<evidence type="ECO:0000256" key="2">
    <source>
        <dbReference type="ARBA" id="ARBA00004586"/>
    </source>
</evidence>
<dbReference type="GO" id="GO:0005789">
    <property type="term" value="C:endoplasmic reticulum membrane"/>
    <property type="evidence" value="ECO:0007669"/>
    <property type="project" value="UniProtKB-SubCell"/>
</dbReference>
<dbReference type="PANTHER" id="PTHR24291:SF189">
    <property type="entry name" value="CYTOCHROME P450 4C3-RELATED"/>
    <property type="match status" value="1"/>
</dbReference>
<evidence type="ECO:0000256" key="4">
    <source>
        <dbReference type="ARBA" id="ARBA00022617"/>
    </source>
</evidence>
<dbReference type="VEuPathDB" id="VectorBase:LOC119161236"/>
<keyword evidence="10" id="KW-0560">Oxidoreductase</keyword>
<proteinExistence type="inferred from homology"/>
<comment type="similarity">
    <text evidence="3 10">Belongs to the cytochrome P450 family.</text>
</comment>
<name>A0A9J6EIR4_RHIMP</name>
<dbReference type="PRINTS" id="PR00463">
    <property type="entry name" value="EP450I"/>
</dbReference>
<dbReference type="InterPro" id="IPR036396">
    <property type="entry name" value="Cyt_P450_sf"/>
</dbReference>
<dbReference type="Gene3D" id="1.10.630.10">
    <property type="entry name" value="Cytochrome P450"/>
    <property type="match status" value="2"/>
</dbReference>
<evidence type="ECO:0000256" key="7">
    <source>
        <dbReference type="ARBA" id="ARBA00023033"/>
    </source>
</evidence>
<dbReference type="GO" id="GO:0016705">
    <property type="term" value="F:oxidoreductase activity, acting on paired donors, with incorporation or reduction of molecular oxygen"/>
    <property type="evidence" value="ECO:0007669"/>
    <property type="project" value="InterPro"/>
</dbReference>
<dbReference type="PROSITE" id="PS00086">
    <property type="entry name" value="CYTOCHROME_P450"/>
    <property type="match status" value="1"/>
</dbReference>
<dbReference type="GO" id="GO:0004497">
    <property type="term" value="F:monooxygenase activity"/>
    <property type="evidence" value="ECO:0007669"/>
    <property type="project" value="UniProtKB-KW"/>
</dbReference>
<dbReference type="InterPro" id="IPR002401">
    <property type="entry name" value="Cyt_P450_E_grp-I"/>
</dbReference>
<dbReference type="Pfam" id="PF00067">
    <property type="entry name" value="p450"/>
    <property type="match status" value="1"/>
</dbReference>
<dbReference type="InterPro" id="IPR017972">
    <property type="entry name" value="Cyt_P450_CS"/>
</dbReference>
<reference evidence="11" key="2">
    <citation type="submission" date="2021-09" db="EMBL/GenBank/DDBJ databases">
        <authorList>
            <person name="Jia N."/>
            <person name="Wang J."/>
            <person name="Shi W."/>
            <person name="Du L."/>
            <person name="Sun Y."/>
            <person name="Zhan W."/>
            <person name="Jiang J."/>
            <person name="Wang Q."/>
            <person name="Zhang B."/>
            <person name="Ji P."/>
            <person name="Sakyi L.B."/>
            <person name="Cui X."/>
            <person name="Yuan T."/>
            <person name="Jiang B."/>
            <person name="Yang W."/>
            <person name="Lam T.T.-Y."/>
            <person name="Chang Q."/>
            <person name="Ding S."/>
            <person name="Wang X."/>
            <person name="Zhu J."/>
            <person name="Ruan X."/>
            <person name="Zhao L."/>
            <person name="Wei J."/>
            <person name="Que T."/>
            <person name="Du C."/>
            <person name="Cheng J."/>
            <person name="Dai P."/>
            <person name="Han X."/>
            <person name="Huang E."/>
            <person name="Gao Y."/>
            <person name="Liu J."/>
            <person name="Shao H."/>
            <person name="Ye R."/>
            <person name="Li L."/>
            <person name="Wei W."/>
            <person name="Wang X."/>
            <person name="Wang C."/>
            <person name="Huo Q."/>
            <person name="Li W."/>
            <person name="Guo W."/>
            <person name="Chen H."/>
            <person name="Chen S."/>
            <person name="Zhou L."/>
            <person name="Zhou L."/>
            <person name="Ni X."/>
            <person name="Tian J."/>
            <person name="Zhou Y."/>
            <person name="Sheng Y."/>
            <person name="Liu T."/>
            <person name="Pan Y."/>
            <person name="Xia L."/>
            <person name="Li J."/>
            <person name="Zhao F."/>
            <person name="Cao W."/>
        </authorList>
    </citation>
    <scope>NUCLEOTIDE SEQUENCE</scope>
    <source>
        <strain evidence="11">Rmic-2018</strain>
        <tissue evidence="11">Larvae</tissue>
    </source>
</reference>
<gene>
    <name evidence="11" type="ORF">HPB51_022747</name>
</gene>
<evidence type="ECO:0000256" key="8">
    <source>
        <dbReference type="ARBA" id="ARBA00023136"/>
    </source>
</evidence>
<dbReference type="InterPro" id="IPR050196">
    <property type="entry name" value="Cytochrome_P450_Monoox"/>
</dbReference>
<keyword evidence="4 9" id="KW-0349">Heme</keyword>
<dbReference type="CDD" id="cd20628">
    <property type="entry name" value="CYP4"/>
    <property type="match status" value="1"/>
</dbReference>
<dbReference type="PANTHER" id="PTHR24291">
    <property type="entry name" value="CYTOCHROME P450 FAMILY 4"/>
    <property type="match status" value="1"/>
</dbReference>
<keyword evidence="6 9" id="KW-0408">Iron</keyword>
<dbReference type="Proteomes" id="UP000821866">
    <property type="component" value="Chromosome 2"/>
</dbReference>
<accession>A0A9J6EIR4</accession>
<evidence type="ECO:0000256" key="6">
    <source>
        <dbReference type="ARBA" id="ARBA00023004"/>
    </source>
</evidence>
<dbReference type="SUPFAM" id="SSF48264">
    <property type="entry name" value="Cytochrome P450"/>
    <property type="match status" value="1"/>
</dbReference>
<evidence type="ECO:0000313" key="12">
    <source>
        <dbReference type="Proteomes" id="UP000821866"/>
    </source>
</evidence>
<keyword evidence="8" id="KW-0472">Membrane</keyword>
<feature type="binding site" description="axial binding residue" evidence="9">
    <location>
        <position position="261"/>
    </location>
    <ligand>
        <name>heme</name>
        <dbReference type="ChEBI" id="CHEBI:30413"/>
    </ligand>
    <ligandPart>
        <name>Fe</name>
        <dbReference type="ChEBI" id="CHEBI:18248"/>
    </ligandPart>
</feature>
<dbReference type="AlphaFoldDB" id="A0A9J6EIR4"/>
<dbReference type="GO" id="GO:0005506">
    <property type="term" value="F:iron ion binding"/>
    <property type="evidence" value="ECO:0007669"/>
    <property type="project" value="InterPro"/>
</dbReference>
<dbReference type="GO" id="GO:0020037">
    <property type="term" value="F:heme binding"/>
    <property type="evidence" value="ECO:0007669"/>
    <property type="project" value="InterPro"/>
</dbReference>
<keyword evidence="7 10" id="KW-0503">Monooxygenase</keyword>
<dbReference type="EMBL" id="JABSTU010000004">
    <property type="protein sequence ID" value="KAH8034294.1"/>
    <property type="molecule type" value="Genomic_DNA"/>
</dbReference>
<dbReference type="PRINTS" id="PR00385">
    <property type="entry name" value="P450"/>
</dbReference>
<evidence type="ECO:0000256" key="10">
    <source>
        <dbReference type="RuleBase" id="RU000461"/>
    </source>
</evidence>
<reference evidence="11" key="1">
    <citation type="journal article" date="2020" name="Cell">
        <title>Large-Scale Comparative Analyses of Tick Genomes Elucidate Their Genetic Diversity and Vector Capacities.</title>
        <authorList>
            <consortium name="Tick Genome and Microbiome Consortium (TIGMIC)"/>
            <person name="Jia N."/>
            <person name="Wang J."/>
            <person name="Shi W."/>
            <person name="Du L."/>
            <person name="Sun Y."/>
            <person name="Zhan W."/>
            <person name="Jiang J.F."/>
            <person name="Wang Q."/>
            <person name="Zhang B."/>
            <person name="Ji P."/>
            <person name="Bell-Sakyi L."/>
            <person name="Cui X.M."/>
            <person name="Yuan T.T."/>
            <person name="Jiang B.G."/>
            <person name="Yang W.F."/>
            <person name="Lam T.T."/>
            <person name="Chang Q.C."/>
            <person name="Ding S.J."/>
            <person name="Wang X.J."/>
            <person name="Zhu J.G."/>
            <person name="Ruan X.D."/>
            <person name="Zhao L."/>
            <person name="Wei J.T."/>
            <person name="Ye R.Z."/>
            <person name="Que T.C."/>
            <person name="Du C.H."/>
            <person name="Zhou Y.H."/>
            <person name="Cheng J.X."/>
            <person name="Dai P.F."/>
            <person name="Guo W.B."/>
            <person name="Han X.H."/>
            <person name="Huang E.J."/>
            <person name="Li L.F."/>
            <person name="Wei W."/>
            <person name="Gao Y.C."/>
            <person name="Liu J.Z."/>
            <person name="Shao H.Z."/>
            <person name="Wang X."/>
            <person name="Wang C.C."/>
            <person name="Yang T.C."/>
            <person name="Huo Q.B."/>
            <person name="Li W."/>
            <person name="Chen H.Y."/>
            <person name="Chen S.E."/>
            <person name="Zhou L.G."/>
            <person name="Ni X.B."/>
            <person name="Tian J.H."/>
            <person name="Sheng Y."/>
            <person name="Liu T."/>
            <person name="Pan Y.S."/>
            <person name="Xia L.Y."/>
            <person name="Li J."/>
            <person name="Zhao F."/>
            <person name="Cao W.C."/>
        </authorList>
    </citation>
    <scope>NUCLEOTIDE SEQUENCE</scope>
    <source>
        <strain evidence="11">Rmic-2018</strain>
    </source>
</reference>
<evidence type="ECO:0000256" key="1">
    <source>
        <dbReference type="ARBA" id="ARBA00001971"/>
    </source>
</evidence>
<evidence type="ECO:0008006" key="13">
    <source>
        <dbReference type="Google" id="ProtNLM"/>
    </source>
</evidence>
<keyword evidence="12" id="KW-1185">Reference proteome</keyword>
<comment type="caution">
    <text evidence="11">The sequence shown here is derived from an EMBL/GenBank/DDBJ whole genome shotgun (WGS) entry which is preliminary data.</text>
</comment>
<comment type="cofactor">
    <cofactor evidence="1 9">
        <name>heme</name>
        <dbReference type="ChEBI" id="CHEBI:30413"/>
    </cofactor>
</comment>
<evidence type="ECO:0000256" key="3">
    <source>
        <dbReference type="ARBA" id="ARBA00010617"/>
    </source>
</evidence>
<evidence type="ECO:0000256" key="5">
    <source>
        <dbReference type="ARBA" id="ARBA00022824"/>
    </source>
</evidence>
<protein>
    <recommendedName>
        <fullName evidence="13">Cytochrome</fullName>
    </recommendedName>
</protein>
<organism evidence="11 12">
    <name type="scientific">Rhipicephalus microplus</name>
    <name type="common">Cattle tick</name>
    <name type="synonym">Boophilus microplus</name>
    <dbReference type="NCBI Taxonomy" id="6941"/>
    <lineage>
        <taxon>Eukaryota</taxon>
        <taxon>Metazoa</taxon>
        <taxon>Ecdysozoa</taxon>
        <taxon>Arthropoda</taxon>
        <taxon>Chelicerata</taxon>
        <taxon>Arachnida</taxon>
        <taxon>Acari</taxon>
        <taxon>Parasitiformes</taxon>
        <taxon>Ixodida</taxon>
        <taxon>Ixodoidea</taxon>
        <taxon>Ixodidae</taxon>
        <taxon>Rhipicephalinae</taxon>
        <taxon>Rhipicephalus</taxon>
        <taxon>Boophilus</taxon>
    </lineage>
</organism>
<evidence type="ECO:0000313" key="11">
    <source>
        <dbReference type="EMBL" id="KAH8034294.1"/>
    </source>
</evidence>